<dbReference type="OrthoDB" id="5750169at2"/>
<evidence type="ECO:0008006" key="3">
    <source>
        <dbReference type="Google" id="ProtNLM"/>
    </source>
</evidence>
<dbReference type="KEGG" id="sdn:Sden_0937"/>
<dbReference type="EMBL" id="CP000302">
    <property type="protein sequence ID" value="ABE54225.1"/>
    <property type="molecule type" value="Genomic_DNA"/>
</dbReference>
<protein>
    <recommendedName>
        <fullName evidence="3">DUF3352 domain-containing protein</fullName>
    </recommendedName>
</protein>
<dbReference type="STRING" id="318161.Sden_0937"/>
<keyword evidence="2" id="KW-1185">Reference proteome</keyword>
<proteinExistence type="predicted"/>
<gene>
    <name evidence="1" type="ordered locus">Sden_0937</name>
</gene>
<dbReference type="RefSeq" id="WP_011495389.1">
    <property type="nucleotide sequence ID" value="NC_007954.1"/>
</dbReference>
<accession>Q12QQ1</accession>
<sequence>MNKFATAALVVAVGAGGYWLAGGNSPEKITDPMLAYIPADTLAFSAQFSPFPIKDYLYSAASTQQYAPLDELNTIFDAASAQERFFLSFFKAYVERAQEPERLLADLGLGDTLKSYFYTLGALPVFKFDIQNPSAFWAYFDALEQDSGLKHKLKKVAGAEYRAYLLTDVDDAERLELVIAERNGWVTVTLNSSFNELALLEKALGLTPVDNPISETAMIQEMINEHGFTNDGLGFINHVELVKAITSSDANMLAKQLASLADAMGEDPFDELKSLQCQTELLSIANNWPKTVVGYNSLEISRERSAMDMSVVVESRNQVILAALQQMRGFIPSFSQQLEGKVFALGLGLDVDNLATSLSKVWQELQTPEYQCAPLQQMQAELSGQNPAMLGMMTGMVQGVKGVSLTVSDYQLSNDTGEPTLAGLDALFSLSAEKPAVLVNMAKGFVPQLANVDLVDGGEAVDITELLMLPPQVKLRASLAIKGQHLLLYTGKGEALANTLGQQPLSNNGLFSLGADYGKLLSPLVTVIEQSGEEMPQELEMLKDYNMTMQMSLDIGDKGIVLRSAMETKAAQ</sequence>
<dbReference type="Proteomes" id="UP000001982">
    <property type="component" value="Chromosome"/>
</dbReference>
<evidence type="ECO:0000313" key="2">
    <source>
        <dbReference type="Proteomes" id="UP000001982"/>
    </source>
</evidence>
<reference evidence="1 2" key="1">
    <citation type="submission" date="2006-03" db="EMBL/GenBank/DDBJ databases">
        <title>Complete sequence of Shewanella denitrificans OS217.</title>
        <authorList>
            <consortium name="US DOE Joint Genome Institute"/>
            <person name="Copeland A."/>
            <person name="Lucas S."/>
            <person name="Lapidus A."/>
            <person name="Barry K."/>
            <person name="Detter J.C."/>
            <person name="Glavina del Rio T."/>
            <person name="Hammon N."/>
            <person name="Israni S."/>
            <person name="Dalin E."/>
            <person name="Tice H."/>
            <person name="Pitluck S."/>
            <person name="Brettin T."/>
            <person name="Bruce D."/>
            <person name="Han C."/>
            <person name="Tapia R."/>
            <person name="Gilna P."/>
            <person name="Kiss H."/>
            <person name="Schmutz J."/>
            <person name="Larimer F."/>
            <person name="Land M."/>
            <person name="Hauser L."/>
            <person name="Kyrpides N."/>
            <person name="Lykidis A."/>
            <person name="Richardson P."/>
        </authorList>
    </citation>
    <scope>NUCLEOTIDE SEQUENCE [LARGE SCALE GENOMIC DNA]</scope>
    <source>
        <strain evidence="2">OS217 / ATCC BAA-1090 / DSM 15013</strain>
    </source>
</reference>
<dbReference type="HOGENOM" id="CLU_025721_0_0_6"/>
<organism evidence="1 2">
    <name type="scientific">Shewanella denitrificans (strain OS217 / ATCC BAA-1090 / DSM 15013)</name>
    <dbReference type="NCBI Taxonomy" id="318161"/>
    <lineage>
        <taxon>Bacteria</taxon>
        <taxon>Pseudomonadati</taxon>
        <taxon>Pseudomonadota</taxon>
        <taxon>Gammaproteobacteria</taxon>
        <taxon>Alteromonadales</taxon>
        <taxon>Shewanellaceae</taxon>
        <taxon>Shewanella</taxon>
    </lineage>
</organism>
<dbReference type="eggNOG" id="ENOG502Z9I7">
    <property type="taxonomic scope" value="Bacteria"/>
</dbReference>
<dbReference type="AlphaFoldDB" id="Q12QQ1"/>
<evidence type="ECO:0000313" key="1">
    <source>
        <dbReference type="EMBL" id="ABE54225.1"/>
    </source>
</evidence>
<name>Q12QQ1_SHEDO</name>